<accession>A0A2P5YKF5</accession>
<feature type="region of interest" description="Disordered" evidence="1">
    <location>
        <begin position="89"/>
        <end position="123"/>
    </location>
</feature>
<dbReference type="EMBL" id="KZ663067">
    <property type="protein sequence ID" value="PPS16090.1"/>
    <property type="molecule type" value="Genomic_DNA"/>
</dbReference>
<name>A0A2P5YKF5_GOSBA</name>
<evidence type="ECO:0000313" key="3">
    <source>
        <dbReference type="Proteomes" id="UP000239757"/>
    </source>
</evidence>
<evidence type="ECO:0000256" key="1">
    <source>
        <dbReference type="SAM" id="MobiDB-lite"/>
    </source>
</evidence>
<proteinExistence type="predicted"/>
<gene>
    <name evidence="2" type="ORF">GOBAR_AA04468</name>
</gene>
<dbReference type="AlphaFoldDB" id="A0A2P5YKF5"/>
<reference evidence="2 3" key="1">
    <citation type="submission" date="2015-01" db="EMBL/GenBank/DDBJ databases">
        <title>Genome of allotetraploid Gossypium barbadense reveals genomic plasticity and fiber elongation in cotton evolution.</title>
        <authorList>
            <person name="Chen X."/>
            <person name="Liu X."/>
            <person name="Zhao B."/>
            <person name="Zheng H."/>
            <person name="Hu Y."/>
            <person name="Lu G."/>
            <person name="Yang C."/>
            <person name="Chen J."/>
            <person name="Shan C."/>
            <person name="Zhang L."/>
            <person name="Zhou Y."/>
            <person name="Wang L."/>
            <person name="Guo W."/>
            <person name="Bai Y."/>
            <person name="Ruan J."/>
            <person name="Shangguan X."/>
            <person name="Mao Y."/>
            <person name="Jiang J."/>
            <person name="Zhu Y."/>
            <person name="Lei J."/>
            <person name="Kang H."/>
            <person name="Chen S."/>
            <person name="He X."/>
            <person name="Wang R."/>
            <person name="Wang Y."/>
            <person name="Chen J."/>
            <person name="Wang L."/>
            <person name="Yu S."/>
            <person name="Wang B."/>
            <person name="Wei J."/>
            <person name="Song S."/>
            <person name="Lu X."/>
            <person name="Gao Z."/>
            <person name="Gu W."/>
            <person name="Deng X."/>
            <person name="Ma D."/>
            <person name="Wang S."/>
            <person name="Liang W."/>
            <person name="Fang L."/>
            <person name="Cai C."/>
            <person name="Zhu X."/>
            <person name="Zhou B."/>
            <person name="Zhang Y."/>
            <person name="Chen Z."/>
            <person name="Xu S."/>
            <person name="Zhu R."/>
            <person name="Wang S."/>
            <person name="Zhang T."/>
            <person name="Zhao G."/>
        </authorList>
    </citation>
    <scope>NUCLEOTIDE SEQUENCE [LARGE SCALE GENOMIC DNA]</scope>
    <source>
        <strain evidence="3">cv. Xinhai21</strain>
        <tissue evidence="2">Leaf</tissue>
    </source>
</reference>
<evidence type="ECO:0008006" key="4">
    <source>
        <dbReference type="Google" id="ProtNLM"/>
    </source>
</evidence>
<protein>
    <recommendedName>
        <fullName evidence="4">Transposase MuDR plant domain-containing protein</fullName>
    </recommendedName>
</protein>
<feature type="compositionally biased region" description="Basic and acidic residues" evidence="1">
    <location>
        <begin position="96"/>
        <end position="114"/>
    </location>
</feature>
<sequence length="193" mass="21317">MELVNDEDVETMIAIYCRNRSNQNTSIQLFTELAGVEPTEDLTALGKEHGAQEPCKVAPILYVDSGSTIRGIDINRNVATNIDVVGDDGYDSSNPCDHEVDSDSDPDADKVHDDINEEDVNDDDNINVSSVGNQIQHPDAAHVAEFSEYLEILPAHRLALDFDLEEVLIGQRFESKEDCIFTIKSYSMNISVG</sequence>
<evidence type="ECO:0000313" key="2">
    <source>
        <dbReference type="EMBL" id="PPS16090.1"/>
    </source>
</evidence>
<dbReference type="Proteomes" id="UP000239757">
    <property type="component" value="Unassembled WGS sequence"/>
</dbReference>
<organism evidence="2 3">
    <name type="scientific">Gossypium barbadense</name>
    <name type="common">Sea Island cotton</name>
    <name type="synonym">Hibiscus barbadensis</name>
    <dbReference type="NCBI Taxonomy" id="3634"/>
    <lineage>
        <taxon>Eukaryota</taxon>
        <taxon>Viridiplantae</taxon>
        <taxon>Streptophyta</taxon>
        <taxon>Embryophyta</taxon>
        <taxon>Tracheophyta</taxon>
        <taxon>Spermatophyta</taxon>
        <taxon>Magnoliopsida</taxon>
        <taxon>eudicotyledons</taxon>
        <taxon>Gunneridae</taxon>
        <taxon>Pentapetalae</taxon>
        <taxon>rosids</taxon>
        <taxon>malvids</taxon>
        <taxon>Malvales</taxon>
        <taxon>Malvaceae</taxon>
        <taxon>Malvoideae</taxon>
        <taxon>Gossypium</taxon>
    </lineage>
</organism>